<evidence type="ECO:0000313" key="2">
    <source>
        <dbReference type="Proteomes" id="UP000230137"/>
    </source>
</evidence>
<sequence length="348" mass="41411">MLIVVALSIIKICDAQKTISINLNKPVVEGMINARIDYKNSKIYFFNRNIHNNSRIKEGMYSYDIESGKVETIFLIENVREVSFSPDFQSAIVTVLYKYELFKKTNSPFLNSSIQDYQEVYWYINFSSRKMDWLGESLDGFCWINRQEIFAQYYDVSVEPSQNYLAIYNLETKKLKKICDTDFYDVFLLEAFNDHVYFQDKPTEFPHINKVLDINLSTGKIERFTNQRDIFDGKISYSGEYFLLSSYDERKKVPYTHIFDMKTRKFLNYRSEYNEVSYTWAQDANEFIEIMEINSRFRLNHYNIDNNVIQKYQINVETAASSQLDNFFLISRTIYLSYFNNLFIANLN</sequence>
<dbReference type="EMBL" id="PFQF01000020">
    <property type="protein sequence ID" value="PJA20669.1"/>
    <property type="molecule type" value="Genomic_DNA"/>
</dbReference>
<dbReference type="AlphaFoldDB" id="A0A2M7W4F9"/>
<comment type="caution">
    <text evidence="1">The sequence shown here is derived from an EMBL/GenBank/DDBJ whole genome shotgun (WGS) entry which is preliminary data.</text>
</comment>
<name>A0A2M7W4F9_9BACT</name>
<protein>
    <recommendedName>
        <fullName evidence="3">Dipeptidylpeptidase IV N-terminal domain-containing protein</fullName>
    </recommendedName>
</protein>
<evidence type="ECO:0008006" key="3">
    <source>
        <dbReference type="Google" id="ProtNLM"/>
    </source>
</evidence>
<accession>A0A2M7W4F9</accession>
<evidence type="ECO:0000313" key="1">
    <source>
        <dbReference type="EMBL" id="PJA20669.1"/>
    </source>
</evidence>
<organism evidence="1 2">
    <name type="scientific">Candidatus Berkelbacteria bacterium CG_4_10_14_0_2_um_filter_35_9_33_12</name>
    <dbReference type="NCBI Taxonomy" id="1974499"/>
    <lineage>
        <taxon>Bacteria</taxon>
        <taxon>Candidatus Berkelbacteria</taxon>
    </lineage>
</organism>
<dbReference type="Proteomes" id="UP000230137">
    <property type="component" value="Unassembled WGS sequence"/>
</dbReference>
<dbReference type="SUPFAM" id="SSF69304">
    <property type="entry name" value="Tricorn protease N-terminal domain"/>
    <property type="match status" value="1"/>
</dbReference>
<reference evidence="2" key="1">
    <citation type="submission" date="2017-09" db="EMBL/GenBank/DDBJ databases">
        <title>Depth-based differentiation of microbial function through sediment-hosted aquifers and enrichment of novel symbionts in the deep terrestrial subsurface.</title>
        <authorList>
            <person name="Probst A.J."/>
            <person name="Ladd B."/>
            <person name="Jarett J.K."/>
            <person name="Geller-Mcgrath D.E."/>
            <person name="Sieber C.M.K."/>
            <person name="Emerson J.B."/>
            <person name="Anantharaman K."/>
            <person name="Thomas B.C."/>
            <person name="Malmstrom R."/>
            <person name="Stieglmeier M."/>
            <person name="Klingl A."/>
            <person name="Woyke T."/>
            <person name="Ryan C.M."/>
            <person name="Banfield J.F."/>
        </authorList>
    </citation>
    <scope>NUCLEOTIDE SEQUENCE [LARGE SCALE GENOMIC DNA]</scope>
</reference>
<proteinExistence type="predicted"/>
<gene>
    <name evidence="1" type="ORF">COX60_01080</name>
</gene>